<comment type="cofactor">
    <cofactor evidence="9">
        <name>Mg(2+)</name>
        <dbReference type="ChEBI" id="CHEBI:18420"/>
    </cofactor>
    <text evidence="9">Binds a second Mg(2+) ion via substrate during catalysis.</text>
</comment>
<dbReference type="GO" id="GO:0000015">
    <property type="term" value="C:phosphopyruvate hydratase complex"/>
    <property type="evidence" value="ECO:0007669"/>
    <property type="project" value="InterPro"/>
</dbReference>
<sequence>MKIKNVHAIEILDSRGIPTISTEIELWSGDKARGEVPSGASTGVNEVLELRDGDKARYNGKGVLKAVEIVNTTIKNAVIDKEFESQKQFDDFLRELDGTENKSKLGGNSILSCSMAFCKAVAKRVGIELYEYIGMIYWEKEYSVEKFKLPRPQILVMEGGKHGNWSTDIQEYMVVPKEGVFPNFKEQLRAGSEIFHALHDVLDEKGYSVGVGFEGAYIPKELSGNKESLDIILEGIKRAGYKPGEQFEIALDFAASEFFNKESGKYDLKKENKSLSPQEWYEIQKEWYSQYPIYSTEDMFEQDSWESWTTLTQELGSKLQVVGDDLLVTNTKLIQKGIQEKAINAVLIKLNQIGTVTETLEAIKMTVDNGMNAVISHRGGETNDDFIADLVVGTPAQQSKFGGPDRGERLAKYNRLLIIENSLGK</sequence>
<comment type="subcellular location">
    <subcellularLocation>
        <location evidence="9">Cytoplasm</location>
    </subcellularLocation>
    <subcellularLocation>
        <location evidence="9">Secreted</location>
    </subcellularLocation>
    <subcellularLocation>
        <location evidence="9">Cell surface</location>
    </subcellularLocation>
    <text evidence="9">Fractions of enolase are present in both the cytoplasm and on the cell surface.</text>
</comment>
<dbReference type="Pfam" id="PF03952">
    <property type="entry name" value="Enolase_N"/>
    <property type="match status" value="1"/>
</dbReference>
<dbReference type="InterPro" id="IPR036849">
    <property type="entry name" value="Enolase-like_C_sf"/>
</dbReference>
<dbReference type="InterPro" id="IPR020809">
    <property type="entry name" value="Enolase_CS"/>
</dbReference>
<dbReference type="GO" id="GO:0000287">
    <property type="term" value="F:magnesium ion binding"/>
    <property type="evidence" value="ECO:0007669"/>
    <property type="project" value="UniProtKB-UniRule"/>
</dbReference>
<dbReference type="InterPro" id="IPR020810">
    <property type="entry name" value="Enolase_C"/>
</dbReference>
<feature type="binding site" evidence="9">
    <location>
        <position position="378"/>
    </location>
    <ligand>
        <name>(2R)-2-phosphoglycerate</name>
        <dbReference type="ChEBI" id="CHEBI:58289"/>
    </ligand>
</feature>
<evidence type="ECO:0000256" key="1">
    <source>
        <dbReference type="ARBA" id="ARBA00005031"/>
    </source>
</evidence>
<feature type="binding site" evidence="9">
    <location>
        <position position="349"/>
    </location>
    <ligand>
        <name>(2R)-2-phosphoglycerate</name>
        <dbReference type="ChEBI" id="CHEBI:58289"/>
    </ligand>
</feature>
<dbReference type="SFLD" id="SFLDF00002">
    <property type="entry name" value="enolase"/>
    <property type="match status" value="1"/>
</dbReference>
<feature type="active site" description="Proton acceptor" evidence="9 10">
    <location>
        <position position="349"/>
    </location>
</feature>
<dbReference type="GO" id="GO:0004634">
    <property type="term" value="F:phosphopyruvate hydratase activity"/>
    <property type="evidence" value="ECO:0007669"/>
    <property type="project" value="UniProtKB-UniRule"/>
</dbReference>
<accession>A0A2N2F398</accession>
<comment type="cofactor">
    <cofactor evidence="11">
        <name>Mg(2+)</name>
        <dbReference type="ChEBI" id="CHEBI:18420"/>
    </cofactor>
    <text evidence="11">Mg(2+) is required for catalysis and for stabilizing the dimer.</text>
</comment>
<keyword evidence="5 9" id="KW-0964">Secreted</keyword>
<dbReference type="GO" id="GO:0006096">
    <property type="term" value="P:glycolytic process"/>
    <property type="evidence" value="ECO:0007669"/>
    <property type="project" value="UniProtKB-UniRule"/>
</dbReference>
<feature type="binding site" evidence="9">
    <location>
        <position position="400"/>
    </location>
    <ligand>
        <name>(2R)-2-phosphoglycerate</name>
        <dbReference type="ChEBI" id="CHEBI:58289"/>
    </ligand>
</feature>
<dbReference type="InterPro" id="IPR000941">
    <property type="entry name" value="Enolase"/>
</dbReference>
<dbReference type="SUPFAM" id="SSF51604">
    <property type="entry name" value="Enolase C-terminal domain-like"/>
    <property type="match status" value="1"/>
</dbReference>
<comment type="similarity">
    <text evidence="2 9">Belongs to the enolase family.</text>
</comment>
<evidence type="ECO:0000256" key="6">
    <source>
        <dbReference type="ARBA" id="ARBA00022842"/>
    </source>
</evidence>
<keyword evidence="14" id="KW-0670">Pyruvate</keyword>
<evidence type="ECO:0000256" key="8">
    <source>
        <dbReference type="ARBA" id="ARBA00023239"/>
    </source>
</evidence>
<dbReference type="CDD" id="cd03313">
    <property type="entry name" value="enolase"/>
    <property type="match status" value="1"/>
</dbReference>
<dbReference type="SFLD" id="SFLDG00178">
    <property type="entry name" value="enolase"/>
    <property type="match status" value="1"/>
</dbReference>
<name>A0A2N2F398_9BACT</name>
<comment type="caution">
    <text evidence="14">The sequence shown here is derived from an EMBL/GenBank/DDBJ whole genome shotgun (WGS) entry which is preliminary data.</text>
</comment>
<proteinExistence type="inferred from homology"/>
<reference evidence="14 15" key="1">
    <citation type="journal article" date="2017" name="ISME J.">
        <title>Potential for microbial H2 and metal transformations associated with novel bacteria and archaea in deep terrestrial subsurface sediments.</title>
        <authorList>
            <person name="Hernsdorf A.W."/>
            <person name="Amano Y."/>
            <person name="Miyakawa K."/>
            <person name="Ise K."/>
            <person name="Suzuki Y."/>
            <person name="Anantharaman K."/>
            <person name="Probst A."/>
            <person name="Burstein D."/>
            <person name="Thomas B.C."/>
            <person name="Banfield J.F."/>
        </authorList>
    </citation>
    <scope>NUCLEOTIDE SEQUENCE [LARGE SCALE GENOMIC DNA]</scope>
    <source>
        <strain evidence="14">HGW-Dojkabacteria-1</strain>
    </source>
</reference>
<evidence type="ECO:0000259" key="12">
    <source>
        <dbReference type="SMART" id="SM01192"/>
    </source>
</evidence>
<dbReference type="PANTHER" id="PTHR11902:SF1">
    <property type="entry name" value="ENOLASE"/>
    <property type="match status" value="1"/>
</dbReference>
<gene>
    <name evidence="9" type="primary">eno</name>
    <name evidence="14" type="ORF">CVU76_01505</name>
</gene>
<organism evidence="14 15">
    <name type="scientific">Candidatus Dojkabacteria bacterium HGW-Dojkabacteria-1</name>
    <dbReference type="NCBI Taxonomy" id="2013761"/>
    <lineage>
        <taxon>Bacteria</taxon>
        <taxon>Candidatus Dojkabacteria</taxon>
    </lineage>
</organism>
<dbReference type="PIRSF" id="PIRSF001400">
    <property type="entry name" value="Enolase"/>
    <property type="match status" value="1"/>
</dbReference>
<feature type="domain" description="Enolase N-terminal" evidence="13">
    <location>
        <begin position="3"/>
        <end position="133"/>
    </location>
</feature>
<feature type="binding site" evidence="9 11">
    <location>
        <position position="324"/>
    </location>
    <ligand>
        <name>Mg(2+)</name>
        <dbReference type="ChEBI" id="CHEBI:18420"/>
    </ligand>
</feature>
<keyword evidence="9 11" id="KW-0479">Metal-binding</keyword>
<evidence type="ECO:0000256" key="11">
    <source>
        <dbReference type="PIRSR" id="PIRSR001400-3"/>
    </source>
</evidence>
<evidence type="ECO:0000256" key="4">
    <source>
        <dbReference type="ARBA" id="ARBA00017068"/>
    </source>
</evidence>
<feature type="binding site" evidence="9 11">
    <location>
        <position position="297"/>
    </location>
    <ligand>
        <name>Mg(2+)</name>
        <dbReference type="ChEBI" id="CHEBI:18420"/>
    </ligand>
</feature>
<comment type="catalytic activity">
    <reaction evidence="9">
        <text>(2R)-2-phosphoglycerate = phosphoenolpyruvate + H2O</text>
        <dbReference type="Rhea" id="RHEA:10164"/>
        <dbReference type="ChEBI" id="CHEBI:15377"/>
        <dbReference type="ChEBI" id="CHEBI:58289"/>
        <dbReference type="ChEBI" id="CHEBI:58702"/>
        <dbReference type="EC" id="4.2.1.11"/>
    </reaction>
</comment>
<dbReference type="GO" id="GO:0009986">
    <property type="term" value="C:cell surface"/>
    <property type="evidence" value="ECO:0007669"/>
    <property type="project" value="UniProtKB-SubCell"/>
</dbReference>
<dbReference type="EMBL" id="PHAO01000001">
    <property type="protein sequence ID" value="PKN02695.1"/>
    <property type="molecule type" value="Genomic_DNA"/>
</dbReference>
<dbReference type="EC" id="4.2.1.11" evidence="3 9"/>
<keyword evidence="8 9" id="KW-0456">Lyase</keyword>
<feature type="binding site" evidence="9">
    <location>
        <position position="170"/>
    </location>
    <ligand>
        <name>(2R)-2-phosphoglycerate</name>
        <dbReference type="ChEBI" id="CHEBI:58289"/>
    </ligand>
</feature>
<dbReference type="UniPathway" id="UPA00109">
    <property type="reaction ID" value="UER00187"/>
</dbReference>
<comment type="pathway">
    <text evidence="1 9">Carbohydrate degradation; glycolysis; pyruvate from D-glyceraldehyde 3-phosphate: step 4/5.</text>
</comment>
<dbReference type="Gene3D" id="3.20.20.120">
    <property type="entry name" value="Enolase-like C-terminal domain"/>
    <property type="match status" value="1"/>
</dbReference>
<dbReference type="PRINTS" id="PR00148">
    <property type="entry name" value="ENOLASE"/>
</dbReference>
<comment type="caution">
    <text evidence="9">Lacks conserved residue(s) required for the propagation of feature annotation.</text>
</comment>
<dbReference type="SMART" id="SM01192">
    <property type="entry name" value="Enolase_C"/>
    <property type="match status" value="1"/>
</dbReference>
<dbReference type="Gene3D" id="3.30.390.10">
    <property type="entry name" value="Enolase-like, N-terminal domain"/>
    <property type="match status" value="1"/>
</dbReference>
<evidence type="ECO:0000256" key="7">
    <source>
        <dbReference type="ARBA" id="ARBA00023152"/>
    </source>
</evidence>
<evidence type="ECO:0000259" key="13">
    <source>
        <dbReference type="SMART" id="SM01193"/>
    </source>
</evidence>
<keyword evidence="9" id="KW-0963">Cytoplasm</keyword>
<dbReference type="Pfam" id="PF00113">
    <property type="entry name" value="Enolase_C"/>
    <property type="match status" value="1"/>
</dbReference>
<keyword evidence="7 9" id="KW-0324">Glycolysis</keyword>
<keyword evidence="6 9" id="KW-0460">Magnesium</keyword>
<evidence type="ECO:0000256" key="9">
    <source>
        <dbReference type="HAMAP-Rule" id="MF_00318"/>
    </source>
</evidence>
<dbReference type="NCBIfam" id="TIGR01060">
    <property type="entry name" value="eno"/>
    <property type="match status" value="1"/>
</dbReference>
<evidence type="ECO:0000256" key="3">
    <source>
        <dbReference type="ARBA" id="ARBA00012058"/>
    </source>
</evidence>
<dbReference type="InterPro" id="IPR020811">
    <property type="entry name" value="Enolase_N"/>
</dbReference>
<dbReference type="AlphaFoldDB" id="A0A2N2F398"/>
<feature type="binding site" evidence="9 11">
    <location>
        <position position="252"/>
    </location>
    <ligand>
        <name>Mg(2+)</name>
        <dbReference type="ChEBI" id="CHEBI:18420"/>
    </ligand>
</feature>
<comment type="function">
    <text evidence="9">Catalyzes the reversible conversion of 2-phosphoglycerate (2-PG) into phosphoenolpyruvate (PEP). It is essential for the degradation of carbohydrates via glycolysis.</text>
</comment>
<evidence type="ECO:0000256" key="10">
    <source>
        <dbReference type="PIRSR" id="PIRSR001400-1"/>
    </source>
</evidence>
<dbReference type="SUPFAM" id="SSF54826">
    <property type="entry name" value="Enolase N-terminal domain-like"/>
    <property type="match status" value="1"/>
</dbReference>
<dbReference type="PROSITE" id="PS00164">
    <property type="entry name" value="ENOLASE"/>
    <property type="match status" value="1"/>
</dbReference>
<dbReference type="InterPro" id="IPR029017">
    <property type="entry name" value="Enolase-like_N"/>
</dbReference>
<feature type="active site" description="Proton donor" evidence="9 10">
    <location>
        <position position="214"/>
    </location>
</feature>
<dbReference type="HAMAP" id="MF_00318">
    <property type="entry name" value="Enolase"/>
    <property type="match status" value="1"/>
</dbReference>
<evidence type="ECO:0000256" key="2">
    <source>
        <dbReference type="ARBA" id="ARBA00009604"/>
    </source>
</evidence>
<dbReference type="SFLD" id="SFLDS00001">
    <property type="entry name" value="Enolase"/>
    <property type="match status" value="1"/>
</dbReference>
<dbReference type="GO" id="GO:0005576">
    <property type="term" value="C:extracellular region"/>
    <property type="evidence" value="ECO:0007669"/>
    <property type="project" value="UniProtKB-SubCell"/>
</dbReference>
<dbReference type="Proteomes" id="UP000233417">
    <property type="component" value="Unassembled WGS sequence"/>
</dbReference>
<evidence type="ECO:0000313" key="15">
    <source>
        <dbReference type="Proteomes" id="UP000233417"/>
    </source>
</evidence>
<evidence type="ECO:0000256" key="5">
    <source>
        <dbReference type="ARBA" id="ARBA00022525"/>
    </source>
</evidence>
<dbReference type="PANTHER" id="PTHR11902">
    <property type="entry name" value="ENOLASE"/>
    <property type="match status" value="1"/>
</dbReference>
<evidence type="ECO:0000313" key="14">
    <source>
        <dbReference type="EMBL" id="PKN02695.1"/>
    </source>
</evidence>
<protein>
    <recommendedName>
        <fullName evidence="4 9">Enolase</fullName>
        <ecNumber evidence="3 9">4.2.1.11</ecNumber>
    </recommendedName>
    <alternativeName>
        <fullName evidence="9">2-phospho-D-glycerate hydro-lyase</fullName>
    </alternativeName>
    <alternativeName>
        <fullName evidence="9">2-phosphoglycerate dehydratase</fullName>
    </alternativeName>
</protein>
<dbReference type="SMART" id="SM01193">
    <property type="entry name" value="Enolase_N"/>
    <property type="match status" value="1"/>
</dbReference>
<feature type="domain" description="Enolase C-terminal TIM barrel" evidence="12">
    <location>
        <begin position="146"/>
        <end position="425"/>
    </location>
</feature>